<organism evidence="1 2">
    <name type="scientific">Winogradskyella pacifica</name>
    <dbReference type="NCBI Taxonomy" id="664642"/>
    <lineage>
        <taxon>Bacteria</taxon>
        <taxon>Pseudomonadati</taxon>
        <taxon>Bacteroidota</taxon>
        <taxon>Flavobacteriia</taxon>
        <taxon>Flavobacteriales</taxon>
        <taxon>Flavobacteriaceae</taxon>
        <taxon>Winogradskyella</taxon>
    </lineage>
</organism>
<comment type="caution">
    <text evidence="1">The sequence shown here is derived from an EMBL/GenBank/DDBJ whole genome shotgun (WGS) entry which is preliminary data.</text>
</comment>
<keyword evidence="2" id="KW-1185">Reference proteome</keyword>
<gene>
    <name evidence="1" type="ORF">DFQ09_102124</name>
</gene>
<protein>
    <submittedName>
        <fullName evidence="1">Uncharacterized protein</fullName>
    </submittedName>
</protein>
<reference evidence="1 2" key="1">
    <citation type="submission" date="2018-07" db="EMBL/GenBank/DDBJ databases">
        <title>Genomic Encyclopedia of Type Strains, Phase III (KMG-III): the genomes of soil and plant-associated and newly described type strains.</title>
        <authorList>
            <person name="Whitman W."/>
        </authorList>
    </citation>
    <scope>NUCLEOTIDE SEQUENCE [LARGE SCALE GENOMIC DNA]</scope>
    <source>
        <strain evidence="1 2">CECT 7948</strain>
    </source>
</reference>
<evidence type="ECO:0000313" key="1">
    <source>
        <dbReference type="EMBL" id="REE25534.1"/>
    </source>
</evidence>
<dbReference type="Proteomes" id="UP000256919">
    <property type="component" value="Unassembled WGS sequence"/>
</dbReference>
<accession>A0A3D9N3K0</accession>
<sequence>MFNNYINSMTKIIDSIEEIIGIYKRYPKPKNNPFGVIS</sequence>
<dbReference type="EMBL" id="QREI01000002">
    <property type="protein sequence ID" value="REE25534.1"/>
    <property type="molecule type" value="Genomic_DNA"/>
</dbReference>
<name>A0A3D9N3K0_9FLAO</name>
<dbReference type="AlphaFoldDB" id="A0A3D9N3K0"/>
<evidence type="ECO:0000313" key="2">
    <source>
        <dbReference type="Proteomes" id="UP000256919"/>
    </source>
</evidence>
<proteinExistence type="predicted"/>